<dbReference type="PROSITE" id="PS50048">
    <property type="entry name" value="ZN2_CY6_FUNGAL_2"/>
    <property type="match status" value="1"/>
</dbReference>
<dbReference type="OrthoDB" id="415590at2759"/>
<dbReference type="Pfam" id="PF00172">
    <property type="entry name" value="Zn_clus"/>
    <property type="match status" value="1"/>
</dbReference>
<keyword evidence="5" id="KW-1185">Reference proteome</keyword>
<evidence type="ECO:0000256" key="1">
    <source>
        <dbReference type="ARBA" id="ARBA00023242"/>
    </source>
</evidence>
<dbReference type="PANTHER" id="PTHR37534:SF46">
    <property type="entry name" value="ZN(II)2CYS6 TRANSCRIPTION FACTOR (EUROFUNG)"/>
    <property type="match status" value="1"/>
</dbReference>
<dbReference type="Gene3D" id="4.10.240.10">
    <property type="entry name" value="Zn(2)-C6 fungal-type DNA-binding domain"/>
    <property type="match status" value="1"/>
</dbReference>
<gene>
    <name evidence="4" type="ORF">PGUG_03137</name>
</gene>
<dbReference type="HOGENOM" id="CLU_1421899_0_0_1"/>
<dbReference type="CDD" id="cd00067">
    <property type="entry name" value="GAL4"/>
    <property type="match status" value="1"/>
</dbReference>
<dbReference type="Proteomes" id="UP000001997">
    <property type="component" value="Unassembled WGS sequence"/>
</dbReference>
<dbReference type="RefSeq" id="XP_001485408.2">
    <property type="nucleotide sequence ID" value="XM_001485358.1"/>
</dbReference>
<dbReference type="InterPro" id="IPR001138">
    <property type="entry name" value="Zn2Cys6_DnaBD"/>
</dbReference>
<feature type="compositionally biased region" description="Basic and acidic residues" evidence="2">
    <location>
        <begin position="82"/>
        <end position="98"/>
    </location>
</feature>
<reference evidence="4 5" key="1">
    <citation type="journal article" date="2009" name="Nature">
        <title>Evolution of pathogenicity and sexual reproduction in eight Candida genomes.</title>
        <authorList>
            <person name="Butler G."/>
            <person name="Rasmussen M.D."/>
            <person name="Lin M.F."/>
            <person name="Santos M.A."/>
            <person name="Sakthikumar S."/>
            <person name="Munro C.A."/>
            <person name="Rheinbay E."/>
            <person name="Grabherr M."/>
            <person name="Forche A."/>
            <person name="Reedy J.L."/>
            <person name="Agrafioti I."/>
            <person name="Arnaud M.B."/>
            <person name="Bates S."/>
            <person name="Brown A.J."/>
            <person name="Brunke S."/>
            <person name="Costanzo M.C."/>
            <person name="Fitzpatrick D.A."/>
            <person name="de Groot P.W."/>
            <person name="Harris D."/>
            <person name="Hoyer L.L."/>
            <person name="Hube B."/>
            <person name="Klis F.M."/>
            <person name="Kodira C."/>
            <person name="Lennard N."/>
            <person name="Logue M.E."/>
            <person name="Martin R."/>
            <person name="Neiman A.M."/>
            <person name="Nikolaou E."/>
            <person name="Quail M.A."/>
            <person name="Quinn J."/>
            <person name="Santos M.C."/>
            <person name="Schmitzberger F.F."/>
            <person name="Sherlock G."/>
            <person name="Shah P."/>
            <person name="Silverstein K.A."/>
            <person name="Skrzypek M.S."/>
            <person name="Soll D."/>
            <person name="Staggs R."/>
            <person name="Stansfield I."/>
            <person name="Stumpf M.P."/>
            <person name="Sudbery P.E."/>
            <person name="Srikantha T."/>
            <person name="Zeng Q."/>
            <person name="Berman J."/>
            <person name="Berriman M."/>
            <person name="Heitman J."/>
            <person name="Gow N.A."/>
            <person name="Lorenz M.C."/>
            <person name="Birren B.W."/>
            <person name="Kellis M."/>
            <person name="Cuomo C.A."/>
        </authorList>
    </citation>
    <scope>NUCLEOTIDE SEQUENCE [LARGE SCALE GENOMIC DNA]</scope>
    <source>
        <strain evidence="5">ATCC 6260 / CBS 566 / DSM 6381 / JCM 1539 / NBRC 10279 / NRRL Y-324</strain>
    </source>
</reference>
<dbReference type="eggNOG" id="ENOG502QWIS">
    <property type="taxonomic scope" value="Eukaryota"/>
</dbReference>
<sequence>MGAPDVPRTRSRTGCLTCRSRKVKCDESSYPVCSNCKHKDLPCSWPASKKAIYETLREIKYIGGREENAKGRITKGKGAAKPKNEHLSVESKNQRHPSEISTTPYQTTFTDPTYKYALYSDFSTHRRPFHLEPQVAATVTPTVGEAVSASVSTSVSAIWADNSKSSMLNKIALQEECVEEQVDFEEGVTKG</sequence>
<proteinExistence type="predicted"/>
<dbReference type="PROSITE" id="PS00463">
    <property type="entry name" value="ZN2_CY6_FUNGAL_1"/>
    <property type="match status" value="1"/>
</dbReference>
<dbReference type="EMBL" id="CH408157">
    <property type="protein sequence ID" value="EDK39039.2"/>
    <property type="molecule type" value="Genomic_DNA"/>
</dbReference>
<dbReference type="InterPro" id="IPR036864">
    <property type="entry name" value="Zn2-C6_fun-type_DNA-bd_sf"/>
</dbReference>
<accession>A5DIN6</accession>
<dbReference type="VEuPathDB" id="FungiDB:PGUG_03137"/>
<dbReference type="AlphaFoldDB" id="A5DIN6"/>
<dbReference type="GeneID" id="5126919"/>
<evidence type="ECO:0000259" key="3">
    <source>
        <dbReference type="PROSITE" id="PS50048"/>
    </source>
</evidence>
<evidence type="ECO:0000256" key="2">
    <source>
        <dbReference type="SAM" id="MobiDB-lite"/>
    </source>
</evidence>
<evidence type="ECO:0000313" key="4">
    <source>
        <dbReference type="EMBL" id="EDK39039.2"/>
    </source>
</evidence>
<evidence type="ECO:0000313" key="5">
    <source>
        <dbReference type="Proteomes" id="UP000001997"/>
    </source>
</evidence>
<feature type="domain" description="Zn(2)-C6 fungal-type" evidence="3">
    <location>
        <begin position="14"/>
        <end position="45"/>
    </location>
</feature>
<dbReference type="SMART" id="SM00066">
    <property type="entry name" value="GAL4"/>
    <property type="match status" value="1"/>
</dbReference>
<dbReference type="KEGG" id="pgu:PGUG_03137"/>
<dbReference type="GO" id="GO:0000981">
    <property type="term" value="F:DNA-binding transcription factor activity, RNA polymerase II-specific"/>
    <property type="evidence" value="ECO:0007669"/>
    <property type="project" value="InterPro"/>
</dbReference>
<name>A5DIN6_PICGU</name>
<feature type="region of interest" description="Disordered" evidence="2">
    <location>
        <begin position="75"/>
        <end position="105"/>
    </location>
</feature>
<dbReference type="SUPFAM" id="SSF57701">
    <property type="entry name" value="Zn2/Cys6 DNA-binding domain"/>
    <property type="match status" value="1"/>
</dbReference>
<dbReference type="InParanoid" id="A5DIN6"/>
<protein>
    <recommendedName>
        <fullName evidence="3">Zn(2)-C6 fungal-type domain-containing protein</fullName>
    </recommendedName>
</protein>
<dbReference type="GO" id="GO:0008270">
    <property type="term" value="F:zinc ion binding"/>
    <property type="evidence" value="ECO:0007669"/>
    <property type="project" value="InterPro"/>
</dbReference>
<dbReference type="PANTHER" id="PTHR37534">
    <property type="entry name" value="TRANSCRIPTIONAL ACTIVATOR PROTEIN UGA3"/>
    <property type="match status" value="1"/>
</dbReference>
<organism evidence="4 5">
    <name type="scientific">Meyerozyma guilliermondii (strain ATCC 6260 / CBS 566 / DSM 6381 / JCM 1539 / NBRC 10279 / NRRL Y-324)</name>
    <name type="common">Yeast</name>
    <name type="synonym">Candida guilliermondii</name>
    <dbReference type="NCBI Taxonomy" id="294746"/>
    <lineage>
        <taxon>Eukaryota</taxon>
        <taxon>Fungi</taxon>
        <taxon>Dikarya</taxon>
        <taxon>Ascomycota</taxon>
        <taxon>Saccharomycotina</taxon>
        <taxon>Pichiomycetes</taxon>
        <taxon>Debaryomycetaceae</taxon>
        <taxon>Meyerozyma</taxon>
    </lineage>
</organism>
<keyword evidence="1" id="KW-0539">Nucleus</keyword>